<feature type="transmembrane region" description="Helical" evidence="8">
    <location>
        <begin position="613"/>
        <end position="633"/>
    </location>
</feature>
<dbReference type="FunFam" id="3.30.70.1430:FF:000001">
    <property type="entry name" value="Efflux pump membrane transporter"/>
    <property type="match status" value="1"/>
</dbReference>
<feature type="transmembrane region" description="Helical" evidence="8">
    <location>
        <begin position="368"/>
        <end position="390"/>
    </location>
</feature>
<keyword evidence="5 8" id="KW-0812">Transmembrane</keyword>
<keyword evidence="7 8" id="KW-0472">Membrane</keyword>
<protein>
    <submittedName>
        <fullName evidence="9">Multidrug export protein AcrF</fullName>
    </submittedName>
</protein>
<evidence type="ECO:0000256" key="7">
    <source>
        <dbReference type="ARBA" id="ARBA00023136"/>
    </source>
</evidence>
<feature type="transmembrane region" description="Helical" evidence="8">
    <location>
        <begin position="12"/>
        <end position="39"/>
    </location>
</feature>
<organism evidence="9 10">
    <name type="scientific">Paludisphaera borealis</name>
    <dbReference type="NCBI Taxonomy" id="1387353"/>
    <lineage>
        <taxon>Bacteria</taxon>
        <taxon>Pseudomonadati</taxon>
        <taxon>Planctomycetota</taxon>
        <taxon>Planctomycetia</taxon>
        <taxon>Isosphaerales</taxon>
        <taxon>Isosphaeraceae</taxon>
        <taxon>Paludisphaera</taxon>
    </lineage>
</organism>
<dbReference type="InterPro" id="IPR001036">
    <property type="entry name" value="Acrflvin-R"/>
</dbReference>
<evidence type="ECO:0000313" key="9">
    <source>
        <dbReference type="EMBL" id="APW60864.1"/>
    </source>
</evidence>
<dbReference type="Pfam" id="PF00873">
    <property type="entry name" value="ACR_tran"/>
    <property type="match status" value="3"/>
</dbReference>
<keyword evidence="10" id="KW-1185">Reference proteome</keyword>
<reference evidence="10" key="1">
    <citation type="submission" date="2016-12" db="EMBL/GenBank/DDBJ databases">
        <title>Comparative genomics of four Isosphaeraceae planctomycetes: a common pool of plasmids and glycoside hydrolase genes.</title>
        <authorList>
            <person name="Ivanova A."/>
        </authorList>
    </citation>
    <scope>NUCLEOTIDE SEQUENCE [LARGE SCALE GENOMIC DNA]</scope>
    <source>
        <strain evidence="10">PX4</strain>
    </source>
</reference>
<dbReference type="Gene3D" id="1.20.1640.10">
    <property type="entry name" value="Multidrug efflux transporter AcrB transmembrane domain"/>
    <property type="match status" value="2"/>
</dbReference>
<feature type="transmembrane region" description="Helical" evidence="8">
    <location>
        <begin position="1005"/>
        <end position="1024"/>
    </location>
</feature>
<dbReference type="KEGG" id="pbor:BSF38_02356"/>
<evidence type="ECO:0000256" key="5">
    <source>
        <dbReference type="ARBA" id="ARBA00022692"/>
    </source>
</evidence>
<keyword evidence="2" id="KW-0813">Transport</keyword>
<dbReference type="PANTHER" id="PTHR32063">
    <property type="match status" value="1"/>
</dbReference>
<evidence type="ECO:0000256" key="8">
    <source>
        <dbReference type="SAM" id="Phobius"/>
    </source>
</evidence>
<evidence type="ECO:0000256" key="4">
    <source>
        <dbReference type="ARBA" id="ARBA00022519"/>
    </source>
</evidence>
<dbReference type="GO" id="GO:0042910">
    <property type="term" value="F:xenobiotic transmembrane transporter activity"/>
    <property type="evidence" value="ECO:0007669"/>
    <property type="project" value="TreeGrafter"/>
</dbReference>
<dbReference type="SUPFAM" id="SSF82714">
    <property type="entry name" value="Multidrug efflux transporter AcrB TolC docking domain, DN and DC subdomains"/>
    <property type="match status" value="2"/>
</dbReference>
<name>A0A1U7CPJ9_9BACT</name>
<dbReference type="OrthoDB" id="220575at2"/>
<evidence type="ECO:0000256" key="3">
    <source>
        <dbReference type="ARBA" id="ARBA00022475"/>
    </source>
</evidence>
<dbReference type="SUPFAM" id="SSF82866">
    <property type="entry name" value="Multidrug efflux transporter AcrB transmembrane domain"/>
    <property type="match status" value="2"/>
</dbReference>
<feature type="transmembrane region" description="Helical" evidence="8">
    <location>
        <begin position="342"/>
        <end position="361"/>
    </location>
</feature>
<dbReference type="RefSeq" id="WP_076345783.1">
    <property type="nucleotide sequence ID" value="NZ_CP019082.1"/>
</dbReference>
<dbReference type="Gene3D" id="3.30.2090.10">
    <property type="entry name" value="Multidrug efflux transporter AcrB TolC docking domain, DN and DC subdomains"/>
    <property type="match status" value="2"/>
</dbReference>
<dbReference type="EMBL" id="CP019082">
    <property type="protein sequence ID" value="APW60864.1"/>
    <property type="molecule type" value="Genomic_DNA"/>
</dbReference>
<keyword evidence="3" id="KW-1003">Cell membrane</keyword>
<feature type="transmembrane region" description="Helical" evidence="8">
    <location>
        <begin position="475"/>
        <end position="498"/>
    </location>
</feature>
<dbReference type="FunFam" id="1.20.1640.10:FF:000001">
    <property type="entry name" value="Efflux pump membrane transporter"/>
    <property type="match status" value="1"/>
</dbReference>
<keyword evidence="6 8" id="KW-1133">Transmembrane helix</keyword>
<sequence length="1229" mass="132855">MFTRFFIDRPIFASVISIVITLAGALSLYSLPIAMFPLIAPPTVMVSCQYPGASAQVVADTVAAPIEQQVNGVENMMYMSSQSTNDGNYTLTVTFKQGIDLNLAQVLVQNRVSLAVPLLPDVIKATGVMTKKRSPDILLSVALYSTDGRYDQLYLSNFALMRVREEMARLPGVSEVTMMGQRDYSMRIWLDPQKLAIRSLNAGDVTAALRAQNLQVAAGQVGQSPTIPGQRTQFTISTRGRLDEIAEFGDVIVKKTPDGRIIRIRDLGTVELGAKNQDISSEVDGKPVANLAIFQLPDANALDTADLVRAKIEELKRDFPEGIDYMIRYDTTPFIRESIKEVFKTLLDSVVLVALVVLLFLQNWRSALIPLVAVPVGIVGTFAVMLGMGFSLNNLTLFGLVLAIGIVVDDAIVVVESVEHHIEHGLNPRAATIQAMSEVSAPVIAVGLVLSAVFIPCAFMTGITGQFFRQFALTIASSTVLSTINSLTLSPALAALLLRPREKGVHQALPRVAIAGMGAWLGYSRLAPKLLPYLTPEEGGTTTHAAVANMVFDLGRAIGATPELTAGVLGAAIGGIALWAGAKYVNLALDGFFGLFNRGFTATATAYSRLVGGMLRVFVLVLIVYVGLLFLTYERFVGTPRGFIPSQDMGYMLVNVQLPDSASLERTKAVIRKIGDISGKENGVAATVGIAGQSLLLNAFGSNFGTMFLTLKEFHERTTDDLYYEVIMNKLRGKLGAAIPEANISLFGPPPLRGVGRAGGWMLMIEDRGDAGPVALQRQVENLVAASNVTPGNPGINADGERIAAEAVKPEDHPPPRPDESLSERLASALRGVFAGQGKGGPVVDGLASVFRANVPQIFLDVDRDACIVKGLALRDVFQTLQAYLGSLYVNDFNLFGRTWQVVVQAMPQYRDQKEDINRLQVRNRQGTMVPLGAVATVNEINGPLVLTRYNMYPAASINGSAFPGVSSGTAIAAMEKLAAHELPPTMSFEWTELAYLEQQAGNTALYVFGFSIVMVFLVLAAQFESWSMPLAVILSVPLCMLSAVVGVRNSAMLGVRNANSDINIFTQIGLVVLVGLASKNAILIVQFAKLIHNQGKPIREATLDACRLRLRPIIMTSLAFILGVVPLLYARGAGAEMRKSLGVAVFSGMIGVTLFGLMLTPVFFYVIDTMSESRLFSSRWLRWTSRAALDVLTLRFLWRTTWKLMKAGAQSAGRSPRTISKPDPRDEE</sequence>
<evidence type="ECO:0000256" key="2">
    <source>
        <dbReference type="ARBA" id="ARBA00022448"/>
    </source>
</evidence>
<dbReference type="AlphaFoldDB" id="A0A1U7CPJ9"/>
<proteinExistence type="predicted"/>
<dbReference type="InterPro" id="IPR027463">
    <property type="entry name" value="AcrB_DN_DC_subdom"/>
</dbReference>
<evidence type="ECO:0000256" key="6">
    <source>
        <dbReference type="ARBA" id="ARBA00022989"/>
    </source>
</evidence>
<keyword evidence="4" id="KW-0997">Cell inner membrane</keyword>
<feature type="transmembrane region" description="Helical" evidence="8">
    <location>
        <begin position="1142"/>
        <end position="1168"/>
    </location>
</feature>
<gene>
    <name evidence="9" type="primary">acrF</name>
    <name evidence="9" type="ORF">BSF38_02356</name>
</gene>
<evidence type="ECO:0000256" key="1">
    <source>
        <dbReference type="ARBA" id="ARBA00004429"/>
    </source>
</evidence>
<dbReference type="GO" id="GO:0005886">
    <property type="term" value="C:plasma membrane"/>
    <property type="evidence" value="ECO:0007669"/>
    <property type="project" value="UniProtKB-SubCell"/>
</dbReference>
<feature type="transmembrane region" description="Helical" evidence="8">
    <location>
        <begin position="1109"/>
        <end position="1130"/>
    </location>
</feature>
<dbReference type="Gene3D" id="3.30.70.1430">
    <property type="entry name" value="Multidrug efflux transporter AcrB pore domain"/>
    <property type="match status" value="2"/>
</dbReference>
<feature type="transmembrane region" description="Helical" evidence="8">
    <location>
        <begin position="1030"/>
        <end position="1048"/>
    </location>
</feature>
<feature type="transmembrane region" description="Helical" evidence="8">
    <location>
        <begin position="564"/>
        <end position="582"/>
    </location>
</feature>
<evidence type="ECO:0000313" key="10">
    <source>
        <dbReference type="Proteomes" id="UP000186309"/>
    </source>
</evidence>
<feature type="transmembrane region" description="Helical" evidence="8">
    <location>
        <begin position="439"/>
        <end position="463"/>
    </location>
</feature>
<dbReference type="PANTHER" id="PTHR32063:SF11">
    <property type="entry name" value="CATION OR DRUG EFFLUX SYSTEM PROTEIN"/>
    <property type="match status" value="1"/>
</dbReference>
<dbReference type="SUPFAM" id="SSF82693">
    <property type="entry name" value="Multidrug efflux transporter AcrB pore domain, PN1, PN2, PC1 and PC2 subdomains"/>
    <property type="match status" value="4"/>
</dbReference>
<dbReference type="PRINTS" id="PR00702">
    <property type="entry name" value="ACRIFLAVINRP"/>
</dbReference>
<feature type="transmembrane region" description="Helical" evidence="8">
    <location>
        <begin position="1069"/>
        <end position="1089"/>
    </location>
</feature>
<dbReference type="Proteomes" id="UP000186309">
    <property type="component" value="Chromosome"/>
</dbReference>
<comment type="subcellular location">
    <subcellularLocation>
        <location evidence="1">Cell inner membrane</location>
        <topology evidence="1">Multi-pass membrane protein</topology>
    </subcellularLocation>
</comment>
<dbReference type="STRING" id="1387353.BSF38_02356"/>
<accession>A0A1U7CPJ9</accession>